<protein>
    <recommendedName>
        <fullName evidence="3">F-box domain-containing protein</fullName>
    </recommendedName>
</protein>
<gene>
    <name evidence="1" type="ORF">Q8F55_005622</name>
</gene>
<dbReference type="RefSeq" id="XP_069208752.1">
    <property type="nucleotide sequence ID" value="XM_069354110.1"/>
</dbReference>
<keyword evidence="2" id="KW-1185">Reference proteome</keyword>
<evidence type="ECO:0000313" key="2">
    <source>
        <dbReference type="Proteomes" id="UP001565368"/>
    </source>
</evidence>
<sequence>MPGKAHHLHNGGPAPTFRLCDLPAELESEVLDHVAHLARAELNAAARTCRSWYERLTPNLYASIEISKANRRAVFAGLGLDFLSAPDLESRVNEAGSEHAPSNGAAAYAPLEAPPKLAALAHTRRILLRDSPAAVALAEALLTHPTLSGALDELTMAAPLFRSLVSTGMAAFGRPRSGAGFLGETLVARLRPKALRIEYPPPRVTSSASIFDPVMLARVLAVLVSEWQPERVDFIGVGTDMPPVLGQLTRVFCLGCSSAKRDERVWGDDAGCSAHGGLVRWHLRRLFGPGAREDLIEAIEEGADPTDDDDIHPDAVPYAAAAKVQYLNVPCLAALDRDRFLLDTFKSWPAECDIEGRIEFFP</sequence>
<reference evidence="1 2" key="1">
    <citation type="submission" date="2023-08" db="EMBL/GenBank/DDBJ databases">
        <title>Annotated Genome Sequence of Vanrija albida AlHP1.</title>
        <authorList>
            <person name="Herzog R."/>
        </authorList>
    </citation>
    <scope>NUCLEOTIDE SEQUENCE [LARGE SCALE GENOMIC DNA]</scope>
    <source>
        <strain evidence="1 2">AlHP1</strain>
    </source>
</reference>
<comment type="caution">
    <text evidence="1">The sequence shown here is derived from an EMBL/GenBank/DDBJ whole genome shotgun (WGS) entry which is preliminary data.</text>
</comment>
<proteinExistence type="predicted"/>
<name>A0ABR3Q2C8_9TREE</name>
<dbReference type="GeneID" id="95986665"/>
<dbReference type="Proteomes" id="UP001565368">
    <property type="component" value="Unassembled WGS sequence"/>
</dbReference>
<dbReference type="EMBL" id="JBBXJM010000004">
    <property type="protein sequence ID" value="KAL1408808.1"/>
    <property type="molecule type" value="Genomic_DNA"/>
</dbReference>
<evidence type="ECO:0008006" key="3">
    <source>
        <dbReference type="Google" id="ProtNLM"/>
    </source>
</evidence>
<organism evidence="1 2">
    <name type="scientific">Vanrija albida</name>
    <dbReference type="NCBI Taxonomy" id="181172"/>
    <lineage>
        <taxon>Eukaryota</taxon>
        <taxon>Fungi</taxon>
        <taxon>Dikarya</taxon>
        <taxon>Basidiomycota</taxon>
        <taxon>Agaricomycotina</taxon>
        <taxon>Tremellomycetes</taxon>
        <taxon>Trichosporonales</taxon>
        <taxon>Trichosporonaceae</taxon>
        <taxon>Vanrija</taxon>
    </lineage>
</organism>
<accession>A0ABR3Q2C8</accession>
<evidence type="ECO:0000313" key="1">
    <source>
        <dbReference type="EMBL" id="KAL1408808.1"/>
    </source>
</evidence>